<gene>
    <name evidence="3" type="ORF">C2845_PM01G26300</name>
</gene>
<organism evidence="3 4">
    <name type="scientific">Panicum miliaceum</name>
    <name type="common">Proso millet</name>
    <name type="synonym">Broomcorn millet</name>
    <dbReference type="NCBI Taxonomy" id="4540"/>
    <lineage>
        <taxon>Eukaryota</taxon>
        <taxon>Viridiplantae</taxon>
        <taxon>Streptophyta</taxon>
        <taxon>Embryophyta</taxon>
        <taxon>Tracheophyta</taxon>
        <taxon>Spermatophyta</taxon>
        <taxon>Magnoliopsida</taxon>
        <taxon>Liliopsida</taxon>
        <taxon>Poales</taxon>
        <taxon>Poaceae</taxon>
        <taxon>PACMAD clade</taxon>
        <taxon>Panicoideae</taxon>
        <taxon>Panicodae</taxon>
        <taxon>Paniceae</taxon>
        <taxon>Panicinae</taxon>
        <taxon>Panicum</taxon>
        <taxon>Panicum sect. Panicum</taxon>
    </lineage>
</organism>
<dbReference type="STRING" id="4540.A0A3L6TL93"/>
<feature type="compositionally biased region" description="Basic and acidic residues" evidence="1">
    <location>
        <begin position="63"/>
        <end position="73"/>
    </location>
</feature>
<feature type="region of interest" description="Disordered" evidence="1">
    <location>
        <begin position="54"/>
        <end position="73"/>
    </location>
</feature>
<feature type="transmembrane region" description="Helical" evidence="2">
    <location>
        <begin position="6"/>
        <end position="26"/>
    </location>
</feature>
<evidence type="ECO:0008006" key="5">
    <source>
        <dbReference type="Google" id="ProtNLM"/>
    </source>
</evidence>
<comment type="caution">
    <text evidence="3">The sequence shown here is derived from an EMBL/GenBank/DDBJ whole genome shotgun (WGS) entry which is preliminary data.</text>
</comment>
<keyword evidence="4" id="KW-1185">Reference proteome</keyword>
<sequence>MGFVLVISLPFIFFSILLGFGCYFLGKHRGREEMRAGVGAQIYGTPLPPPGVVGGASPAHEPFAMKKEGPESV</sequence>
<dbReference type="OrthoDB" id="767900at2759"/>
<reference evidence="4" key="1">
    <citation type="journal article" date="2019" name="Nat. Commun.">
        <title>The genome of broomcorn millet.</title>
        <authorList>
            <person name="Zou C."/>
            <person name="Miki D."/>
            <person name="Li D."/>
            <person name="Tang Q."/>
            <person name="Xiao L."/>
            <person name="Rajput S."/>
            <person name="Deng P."/>
            <person name="Jia W."/>
            <person name="Huang R."/>
            <person name="Zhang M."/>
            <person name="Sun Y."/>
            <person name="Hu J."/>
            <person name="Fu X."/>
            <person name="Schnable P.S."/>
            <person name="Li F."/>
            <person name="Zhang H."/>
            <person name="Feng B."/>
            <person name="Zhu X."/>
            <person name="Liu R."/>
            <person name="Schnable J.C."/>
            <person name="Zhu J.-K."/>
            <person name="Zhang H."/>
        </authorList>
    </citation>
    <scope>NUCLEOTIDE SEQUENCE [LARGE SCALE GENOMIC DNA]</scope>
</reference>
<dbReference type="EMBL" id="PQIB02000001">
    <property type="protein sequence ID" value="RLN39918.1"/>
    <property type="molecule type" value="Genomic_DNA"/>
</dbReference>
<evidence type="ECO:0000256" key="1">
    <source>
        <dbReference type="SAM" id="MobiDB-lite"/>
    </source>
</evidence>
<name>A0A3L6TL93_PANMI</name>
<evidence type="ECO:0000313" key="3">
    <source>
        <dbReference type="EMBL" id="RLN39918.1"/>
    </source>
</evidence>
<keyword evidence="2" id="KW-0812">Transmembrane</keyword>
<proteinExistence type="predicted"/>
<protein>
    <recommendedName>
        <fullName evidence="5">Transmembrane protein</fullName>
    </recommendedName>
</protein>
<dbReference type="Proteomes" id="UP000275267">
    <property type="component" value="Unassembled WGS sequence"/>
</dbReference>
<evidence type="ECO:0000256" key="2">
    <source>
        <dbReference type="SAM" id="Phobius"/>
    </source>
</evidence>
<evidence type="ECO:0000313" key="4">
    <source>
        <dbReference type="Proteomes" id="UP000275267"/>
    </source>
</evidence>
<dbReference type="AlphaFoldDB" id="A0A3L6TL93"/>
<accession>A0A3L6TL93</accession>
<keyword evidence="2" id="KW-1133">Transmembrane helix</keyword>
<keyword evidence="2" id="KW-0472">Membrane</keyword>